<dbReference type="AlphaFoldDB" id="A0A1W0X798"/>
<dbReference type="Proteomes" id="UP000192578">
    <property type="component" value="Unassembled WGS sequence"/>
</dbReference>
<keyword evidence="2" id="KW-1185">Reference proteome</keyword>
<evidence type="ECO:0000313" key="1">
    <source>
        <dbReference type="EMBL" id="OQV23284.1"/>
    </source>
</evidence>
<protein>
    <submittedName>
        <fullName evidence="1">Uncharacterized protein</fullName>
    </submittedName>
</protein>
<accession>A0A1W0X798</accession>
<comment type="caution">
    <text evidence="1">The sequence shown here is derived from an EMBL/GenBank/DDBJ whole genome shotgun (WGS) entry which is preliminary data.</text>
</comment>
<dbReference type="EMBL" id="MTYJ01000012">
    <property type="protein sequence ID" value="OQV23284.1"/>
    <property type="molecule type" value="Genomic_DNA"/>
</dbReference>
<name>A0A1W0X798_HYPEX</name>
<proteinExistence type="predicted"/>
<organism evidence="1 2">
    <name type="scientific">Hypsibius exemplaris</name>
    <name type="common">Freshwater tardigrade</name>
    <dbReference type="NCBI Taxonomy" id="2072580"/>
    <lineage>
        <taxon>Eukaryota</taxon>
        <taxon>Metazoa</taxon>
        <taxon>Ecdysozoa</taxon>
        <taxon>Tardigrada</taxon>
        <taxon>Eutardigrada</taxon>
        <taxon>Parachela</taxon>
        <taxon>Hypsibioidea</taxon>
        <taxon>Hypsibiidae</taxon>
        <taxon>Hypsibius</taxon>
    </lineage>
</organism>
<evidence type="ECO:0000313" key="2">
    <source>
        <dbReference type="Proteomes" id="UP000192578"/>
    </source>
</evidence>
<reference evidence="2" key="1">
    <citation type="submission" date="2017-01" db="EMBL/GenBank/DDBJ databases">
        <title>Comparative genomics of anhydrobiosis in the tardigrade Hypsibius dujardini.</title>
        <authorList>
            <person name="Yoshida Y."/>
            <person name="Koutsovoulos G."/>
            <person name="Laetsch D."/>
            <person name="Stevens L."/>
            <person name="Kumar S."/>
            <person name="Horikawa D."/>
            <person name="Ishino K."/>
            <person name="Komine S."/>
            <person name="Tomita M."/>
            <person name="Blaxter M."/>
            <person name="Arakawa K."/>
        </authorList>
    </citation>
    <scope>NUCLEOTIDE SEQUENCE [LARGE SCALE GENOMIC DNA]</scope>
    <source>
        <strain evidence="2">Z151</strain>
    </source>
</reference>
<gene>
    <name evidence="1" type="ORF">BV898_02734</name>
</gene>
<sequence>MVKLNRNTALNWRSSTWTTDPTTPAMWDLLTVISLGMRTTSIILNSLMLLQLILHSSLRIPFNICIIYAQLWR</sequence>